<dbReference type="PANTHER" id="PTHR42940">
    <property type="entry name" value="ALCOHOL DEHYDROGENASE 1-RELATED"/>
    <property type="match status" value="1"/>
</dbReference>
<dbReference type="InterPro" id="IPR013149">
    <property type="entry name" value="ADH-like_C"/>
</dbReference>
<dbReference type="RefSeq" id="WP_116181750.1">
    <property type="nucleotide sequence ID" value="NZ_CP144375.1"/>
</dbReference>
<dbReference type="Proteomes" id="UP000256269">
    <property type="component" value="Unassembled WGS sequence"/>
</dbReference>
<evidence type="ECO:0000256" key="11">
    <source>
        <dbReference type="RuleBase" id="RU361277"/>
    </source>
</evidence>
<evidence type="ECO:0000256" key="3">
    <source>
        <dbReference type="ARBA" id="ARBA00013190"/>
    </source>
</evidence>
<evidence type="ECO:0000313" key="13">
    <source>
        <dbReference type="EMBL" id="REH27091.1"/>
    </source>
</evidence>
<protein>
    <recommendedName>
        <fullName evidence="4">Alcohol dehydrogenase</fullName>
        <ecNumber evidence="3">1.1.1.1</ecNumber>
    </recommendedName>
</protein>
<evidence type="ECO:0000256" key="10">
    <source>
        <dbReference type="ARBA" id="ARBA00049243"/>
    </source>
</evidence>
<evidence type="ECO:0000256" key="5">
    <source>
        <dbReference type="ARBA" id="ARBA00022723"/>
    </source>
</evidence>
<evidence type="ECO:0000256" key="2">
    <source>
        <dbReference type="ARBA" id="ARBA00008072"/>
    </source>
</evidence>
<dbReference type="CDD" id="cd08296">
    <property type="entry name" value="CAD_like"/>
    <property type="match status" value="1"/>
</dbReference>
<dbReference type="PANTHER" id="PTHR42940:SF7">
    <property type="entry name" value="ALCOHOL DEHYDROGENASE-LIKE N-TERMINAL DOMAIN-CONTAINING PROTEIN"/>
    <property type="match status" value="1"/>
</dbReference>
<dbReference type="Pfam" id="PF00107">
    <property type="entry name" value="ADH_zinc_N"/>
    <property type="match status" value="1"/>
</dbReference>
<dbReference type="InterPro" id="IPR036291">
    <property type="entry name" value="NAD(P)-bd_dom_sf"/>
</dbReference>
<gene>
    <name evidence="13" type="ORF">BCF44_13062</name>
</gene>
<dbReference type="Gene3D" id="3.90.180.10">
    <property type="entry name" value="Medium-chain alcohol dehydrogenases, catalytic domain"/>
    <property type="match status" value="1"/>
</dbReference>
<sequence>MATYRAYEVTGKRNFRLVERELVAPPAGQVRIRVEANGVCHSDMLAVEGLRADPSAPVVPGHELVGVIDAIGDGVKIWQVGDRVGVGFLGGHCGVCDFCRRGDFVNCTDQPVTGTAVDGGYAEVAYARASGLVRVPDGLSPVDAGPLLCAGITTFQALSQIDARPGALVAVQGIGGLGHLAVQQANKMGYQVAAIARGTDKAELAAKLGAHHYVDARAEDPGKALKRLGGAAAIIATAASGSSMSPLVPGLAPRGQLLVVGASADPITVQTSDLIFGTRSLTGSLTGSAIENEDNLAFSLAQGIRPMVEVLPLSEAPKAYEHMMSGAARFRVVLDTSR</sequence>
<dbReference type="FunFam" id="3.40.50.720:FF:000039">
    <property type="entry name" value="Alcohol dehydrogenase AdhP"/>
    <property type="match status" value="1"/>
</dbReference>
<dbReference type="GO" id="GO:0005737">
    <property type="term" value="C:cytoplasm"/>
    <property type="evidence" value="ECO:0007669"/>
    <property type="project" value="TreeGrafter"/>
</dbReference>
<organism evidence="13 14">
    <name type="scientific">Kutzneria buriramensis</name>
    <dbReference type="NCBI Taxonomy" id="1045776"/>
    <lineage>
        <taxon>Bacteria</taxon>
        <taxon>Bacillati</taxon>
        <taxon>Actinomycetota</taxon>
        <taxon>Actinomycetes</taxon>
        <taxon>Pseudonocardiales</taxon>
        <taxon>Pseudonocardiaceae</taxon>
        <taxon>Kutzneria</taxon>
    </lineage>
</organism>
<keyword evidence="5 11" id="KW-0479">Metal-binding</keyword>
<dbReference type="SMART" id="SM00829">
    <property type="entry name" value="PKS_ER"/>
    <property type="match status" value="1"/>
</dbReference>
<dbReference type="InterPro" id="IPR011032">
    <property type="entry name" value="GroES-like_sf"/>
</dbReference>
<evidence type="ECO:0000256" key="1">
    <source>
        <dbReference type="ARBA" id="ARBA00001947"/>
    </source>
</evidence>
<comment type="similarity">
    <text evidence="2 11">Belongs to the zinc-containing alcohol dehydrogenase family.</text>
</comment>
<evidence type="ECO:0000256" key="8">
    <source>
        <dbReference type="ARBA" id="ARBA00023027"/>
    </source>
</evidence>
<evidence type="ECO:0000256" key="7">
    <source>
        <dbReference type="ARBA" id="ARBA00023002"/>
    </source>
</evidence>
<comment type="catalytic activity">
    <reaction evidence="10">
        <text>a primary alcohol + NAD(+) = an aldehyde + NADH + H(+)</text>
        <dbReference type="Rhea" id="RHEA:10736"/>
        <dbReference type="ChEBI" id="CHEBI:15378"/>
        <dbReference type="ChEBI" id="CHEBI:15734"/>
        <dbReference type="ChEBI" id="CHEBI:17478"/>
        <dbReference type="ChEBI" id="CHEBI:57540"/>
        <dbReference type="ChEBI" id="CHEBI:57945"/>
        <dbReference type="EC" id="1.1.1.1"/>
    </reaction>
</comment>
<evidence type="ECO:0000256" key="6">
    <source>
        <dbReference type="ARBA" id="ARBA00022833"/>
    </source>
</evidence>
<name>A0A3E0GUI7_9PSEU</name>
<evidence type="ECO:0000313" key="14">
    <source>
        <dbReference type="Proteomes" id="UP000256269"/>
    </source>
</evidence>
<dbReference type="GO" id="GO:0008270">
    <property type="term" value="F:zinc ion binding"/>
    <property type="evidence" value="ECO:0007669"/>
    <property type="project" value="InterPro"/>
</dbReference>
<dbReference type="Pfam" id="PF08240">
    <property type="entry name" value="ADH_N"/>
    <property type="match status" value="1"/>
</dbReference>
<evidence type="ECO:0000259" key="12">
    <source>
        <dbReference type="SMART" id="SM00829"/>
    </source>
</evidence>
<keyword evidence="14" id="KW-1185">Reference proteome</keyword>
<dbReference type="OrthoDB" id="3567264at2"/>
<dbReference type="InterPro" id="IPR020843">
    <property type="entry name" value="ER"/>
</dbReference>
<feature type="domain" description="Enoyl reductase (ER)" evidence="12">
    <location>
        <begin position="11"/>
        <end position="334"/>
    </location>
</feature>
<evidence type="ECO:0000256" key="9">
    <source>
        <dbReference type="ARBA" id="ARBA00049164"/>
    </source>
</evidence>
<accession>A0A3E0GUI7</accession>
<dbReference type="InterPro" id="IPR002328">
    <property type="entry name" value="ADH_Zn_CS"/>
</dbReference>
<comment type="catalytic activity">
    <reaction evidence="9">
        <text>a secondary alcohol + NAD(+) = a ketone + NADH + H(+)</text>
        <dbReference type="Rhea" id="RHEA:10740"/>
        <dbReference type="ChEBI" id="CHEBI:15378"/>
        <dbReference type="ChEBI" id="CHEBI:17087"/>
        <dbReference type="ChEBI" id="CHEBI:35681"/>
        <dbReference type="ChEBI" id="CHEBI:57540"/>
        <dbReference type="ChEBI" id="CHEBI:57945"/>
        <dbReference type="EC" id="1.1.1.1"/>
    </reaction>
</comment>
<dbReference type="SUPFAM" id="SSF50129">
    <property type="entry name" value="GroES-like"/>
    <property type="match status" value="1"/>
</dbReference>
<dbReference type="GO" id="GO:0004022">
    <property type="term" value="F:alcohol dehydrogenase (NAD+) activity"/>
    <property type="evidence" value="ECO:0007669"/>
    <property type="project" value="UniProtKB-EC"/>
</dbReference>
<dbReference type="AlphaFoldDB" id="A0A3E0GUI7"/>
<reference evidence="13 14" key="1">
    <citation type="submission" date="2018-08" db="EMBL/GenBank/DDBJ databases">
        <title>Genomic Encyclopedia of Archaeal and Bacterial Type Strains, Phase II (KMG-II): from individual species to whole genera.</title>
        <authorList>
            <person name="Goeker M."/>
        </authorList>
    </citation>
    <scope>NUCLEOTIDE SEQUENCE [LARGE SCALE GENOMIC DNA]</scope>
    <source>
        <strain evidence="13 14">DSM 45791</strain>
    </source>
</reference>
<comment type="caution">
    <text evidence="13">The sequence shown here is derived from an EMBL/GenBank/DDBJ whole genome shotgun (WGS) entry which is preliminary data.</text>
</comment>
<keyword evidence="6 11" id="KW-0862">Zinc</keyword>
<dbReference type="InterPro" id="IPR013154">
    <property type="entry name" value="ADH-like_N"/>
</dbReference>
<keyword evidence="8" id="KW-0520">NAD</keyword>
<keyword evidence="7" id="KW-0560">Oxidoreductase</keyword>
<dbReference type="EMBL" id="QUNO01000030">
    <property type="protein sequence ID" value="REH27091.1"/>
    <property type="molecule type" value="Genomic_DNA"/>
</dbReference>
<proteinExistence type="inferred from homology"/>
<dbReference type="Gene3D" id="3.40.50.720">
    <property type="entry name" value="NAD(P)-binding Rossmann-like Domain"/>
    <property type="match status" value="1"/>
</dbReference>
<evidence type="ECO:0000256" key="4">
    <source>
        <dbReference type="ARBA" id="ARBA00016352"/>
    </source>
</evidence>
<dbReference type="SUPFAM" id="SSF51735">
    <property type="entry name" value="NAD(P)-binding Rossmann-fold domains"/>
    <property type="match status" value="1"/>
</dbReference>
<dbReference type="PROSITE" id="PS00059">
    <property type="entry name" value="ADH_ZINC"/>
    <property type="match status" value="1"/>
</dbReference>
<dbReference type="EC" id="1.1.1.1" evidence="3"/>
<comment type="cofactor">
    <cofactor evidence="1 11">
        <name>Zn(2+)</name>
        <dbReference type="ChEBI" id="CHEBI:29105"/>
    </cofactor>
</comment>